<accession>V6F7B5</accession>
<dbReference type="Proteomes" id="UP000018922">
    <property type="component" value="Chromosome I"/>
</dbReference>
<organism evidence="1 2">
    <name type="scientific">Magnetospirillum gryphiswaldense (strain DSM 6361 / JCM 21280 / NBRC 15271 / MSR-1)</name>
    <dbReference type="NCBI Taxonomy" id="431944"/>
    <lineage>
        <taxon>Bacteria</taxon>
        <taxon>Pseudomonadati</taxon>
        <taxon>Pseudomonadota</taxon>
        <taxon>Alphaproteobacteria</taxon>
        <taxon>Rhodospirillales</taxon>
        <taxon>Rhodospirillaceae</taxon>
        <taxon>Magnetospirillum</taxon>
    </lineage>
</organism>
<keyword evidence="2" id="KW-1185">Reference proteome</keyword>
<protein>
    <submittedName>
        <fullName evidence="1">Uncharacterized protein</fullName>
    </submittedName>
</protein>
<dbReference type="EMBL" id="HG794546">
    <property type="protein sequence ID" value="CDL01339.1"/>
    <property type="molecule type" value="Genomic_DNA"/>
</dbReference>
<dbReference type="AlphaFoldDB" id="V6F7B5"/>
<name>V6F7B5_MAGGM</name>
<reference evidence="1 2" key="1">
    <citation type="journal article" date="2014" name="Genome Announc.">
        <title>Complete genome sequence of Magnetospirillum gryphiswaldense MSR-1.</title>
        <authorList>
            <person name="Wang X."/>
            <person name="Wang Q."/>
            <person name="Zhang W."/>
            <person name="Wang Y."/>
            <person name="Li L."/>
            <person name="Wen T."/>
            <person name="Zhang T."/>
            <person name="Zhang Y."/>
            <person name="Xu J."/>
            <person name="Hu J."/>
            <person name="Li S."/>
            <person name="Liu L."/>
            <person name="Liu J."/>
            <person name="Jiang W."/>
            <person name="Tian J."/>
            <person name="Li Y."/>
            <person name="Schuler D."/>
            <person name="Wang L."/>
            <person name="Li J."/>
        </authorList>
    </citation>
    <scope>NUCLEOTIDE SEQUENCE [LARGE SCALE GENOMIC DNA]</scope>
    <source>
        <strain evidence="2">DSM 6361 / JCM 21280 / NBRC 15271 / MSR-1</strain>
    </source>
</reference>
<dbReference type="HOGENOM" id="CLU_1400992_0_0_5"/>
<dbReference type="eggNOG" id="ENOG50312T5">
    <property type="taxonomic scope" value="Bacteria"/>
</dbReference>
<proteinExistence type="predicted"/>
<dbReference type="KEGG" id="mgy:MGMSRv2__4124"/>
<evidence type="ECO:0000313" key="1">
    <source>
        <dbReference type="EMBL" id="CDL01339.1"/>
    </source>
</evidence>
<evidence type="ECO:0000313" key="2">
    <source>
        <dbReference type="Proteomes" id="UP000018922"/>
    </source>
</evidence>
<sequence length="194" mass="22912">MQQAAHQYTLRDEIDRQRACKMTYFRLYRAQIFRIQMPLIPDDYPGGETMLRRVLEEARLERTLKTRKYFLVGRQTIGENAVLFKFARTRKVNTVDFDGDNFYKVAHPDHPFIHVLFDLKLQICAIERNSNFASDVDWSAQALAKLLAESHAVKRYDCEVTFDAIRDPTELIEYVRKASQIINVFFDVRRVCIR</sequence>
<gene>
    <name evidence="1" type="ordered locus">MGMSRv2__4124</name>
</gene>